<dbReference type="PROSITE" id="PS50943">
    <property type="entry name" value="HTH_CROC1"/>
    <property type="match status" value="1"/>
</dbReference>
<name>A0ABX2IAK5_BLAHA</name>
<dbReference type="Gene3D" id="1.10.260.40">
    <property type="entry name" value="lambda repressor-like DNA-binding domains"/>
    <property type="match status" value="1"/>
</dbReference>
<reference evidence="2 3" key="1">
    <citation type="journal article" date="2020" name="Cell Host Microbe">
        <title>Functional and Genomic Variation between Human-Derived Isolates of Lachnospiraceae Reveals Inter- and Intra-Species Diversity.</title>
        <authorList>
            <person name="Sorbara M.T."/>
            <person name="Littmann E.R."/>
            <person name="Fontana E."/>
            <person name="Moody T.U."/>
            <person name="Kohout C.E."/>
            <person name="Gjonbalaj M."/>
            <person name="Eaton V."/>
            <person name="Seok R."/>
            <person name="Leiner I.M."/>
            <person name="Pamer E.G."/>
        </authorList>
    </citation>
    <scope>NUCLEOTIDE SEQUENCE [LARGE SCALE GENOMIC DNA]</scope>
    <source>
        <strain evidence="2 3">MSK.15.26</strain>
    </source>
</reference>
<protein>
    <submittedName>
        <fullName evidence="2">Helix-turn-helix transcriptional regulator</fullName>
    </submittedName>
</protein>
<organism evidence="2 3">
    <name type="scientific">Blautia hansenii</name>
    <name type="common">Ruminococcus hansenii</name>
    <dbReference type="NCBI Taxonomy" id="1322"/>
    <lineage>
        <taxon>Bacteria</taxon>
        <taxon>Bacillati</taxon>
        <taxon>Bacillota</taxon>
        <taxon>Clostridia</taxon>
        <taxon>Lachnospirales</taxon>
        <taxon>Lachnospiraceae</taxon>
        <taxon>Blautia</taxon>
    </lineage>
</organism>
<keyword evidence="3" id="KW-1185">Reference proteome</keyword>
<dbReference type="SUPFAM" id="SSF47413">
    <property type="entry name" value="lambda repressor-like DNA-binding domains"/>
    <property type="match status" value="1"/>
</dbReference>
<accession>A0ABX2IAK5</accession>
<dbReference type="InterPro" id="IPR001387">
    <property type="entry name" value="Cro/C1-type_HTH"/>
</dbReference>
<evidence type="ECO:0000313" key="3">
    <source>
        <dbReference type="Proteomes" id="UP000822142"/>
    </source>
</evidence>
<dbReference type="InterPro" id="IPR010982">
    <property type="entry name" value="Lambda_DNA-bd_dom_sf"/>
</dbReference>
<proteinExistence type="predicted"/>
<feature type="domain" description="HTH cro/C1-type" evidence="1">
    <location>
        <begin position="41"/>
        <end position="95"/>
    </location>
</feature>
<sequence>MENTVEIYQEEKELRGKRLAAYAESIQEKVQKDSEQIIKILVEERYRQKKTQQEMADITGVRASNIARFEKASRVPTLLMLEKYANALEKHIEIRITEDK</sequence>
<dbReference type="SMART" id="SM00530">
    <property type="entry name" value="HTH_XRE"/>
    <property type="match status" value="1"/>
</dbReference>
<evidence type="ECO:0000313" key="2">
    <source>
        <dbReference type="EMBL" id="NSJ87453.1"/>
    </source>
</evidence>
<gene>
    <name evidence="2" type="ORF">G5A70_15030</name>
</gene>
<dbReference type="EMBL" id="JAAITA010000038">
    <property type="protein sequence ID" value="NSJ87453.1"/>
    <property type="molecule type" value="Genomic_DNA"/>
</dbReference>
<evidence type="ECO:0000259" key="1">
    <source>
        <dbReference type="PROSITE" id="PS50943"/>
    </source>
</evidence>
<dbReference type="Proteomes" id="UP000822142">
    <property type="component" value="Unassembled WGS sequence"/>
</dbReference>
<dbReference type="CDD" id="cd00093">
    <property type="entry name" value="HTH_XRE"/>
    <property type="match status" value="1"/>
</dbReference>
<dbReference type="RefSeq" id="WP_173750273.1">
    <property type="nucleotide sequence ID" value="NZ_JAAITA010000038.1"/>
</dbReference>
<dbReference type="Pfam" id="PF01381">
    <property type="entry name" value="HTH_3"/>
    <property type="match status" value="1"/>
</dbReference>
<comment type="caution">
    <text evidence="2">The sequence shown here is derived from an EMBL/GenBank/DDBJ whole genome shotgun (WGS) entry which is preliminary data.</text>
</comment>